<evidence type="ECO:0000313" key="3">
    <source>
        <dbReference type="Proteomes" id="UP000094936"/>
    </source>
</evidence>
<dbReference type="Gene3D" id="3.40.630.30">
    <property type="match status" value="1"/>
</dbReference>
<dbReference type="EMBL" id="LYBM01000001">
    <property type="protein sequence ID" value="ODA36288.1"/>
    <property type="molecule type" value="Genomic_DNA"/>
</dbReference>
<name>A0A1C3ESR1_9GAMM</name>
<comment type="caution">
    <text evidence="2">The sequence shown here is derived from an EMBL/GenBank/DDBJ whole genome shotgun (WGS) entry which is preliminary data.</text>
</comment>
<sequence>MEISLLAEHRQHASVIANWYFDEWASKVPNVTIEMVQNDIDLKASNTKIPCSLVAHENGELVGTLELKIRENKQHPEYEHWIGGVYVPTPKRGRGIAKALICKSKETAIDNGVSCLYLQCESHNVGLYTRLGFRPLHQSDSNNIQTTIMCIDLFPKN</sequence>
<dbReference type="Pfam" id="PF00583">
    <property type="entry name" value="Acetyltransf_1"/>
    <property type="match status" value="1"/>
</dbReference>
<dbReference type="SUPFAM" id="SSF55729">
    <property type="entry name" value="Acyl-CoA N-acyltransferases (Nat)"/>
    <property type="match status" value="1"/>
</dbReference>
<feature type="domain" description="N-acetyltransferase" evidence="1">
    <location>
        <begin position="1"/>
        <end position="157"/>
    </location>
</feature>
<evidence type="ECO:0000259" key="1">
    <source>
        <dbReference type="PROSITE" id="PS51186"/>
    </source>
</evidence>
<accession>A0A1C3ESR1</accession>
<dbReference type="OrthoDB" id="7678938at2"/>
<dbReference type="CDD" id="cd04301">
    <property type="entry name" value="NAT_SF"/>
    <property type="match status" value="1"/>
</dbReference>
<organism evidence="2 3">
    <name type="scientific">Veronia pacifica</name>
    <dbReference type="NCBI Taxonomy" id="1080227"/>
    <lineage>
        <taxon>Bacteria</taxon>
        <taxon>Pseudomonadati</taxon>
        <taxon>Pseudomonadota</taxon>
        <taxon>Gammaproteobacteria</taxon>
        <taxon>Vibrionales</taxon>
        <taxon>Vibrionaceae</taxon>
        <taxon>Veronia</taxon>
    </lineage>
</organism>
<reference evidence="2 3" key="1">
    <citation type="submission" date="2016-05" db="EMBL/GenBank/DDBJ databases">
        <title>Genomic Taxonomy of the Vibrionaceae.</title>
        <authorList>
            <person name="Gomez-Gil B."/>
            <person name="Enciso-Ibarra J."/>
        </authorList>
    </citation>
    <scope>NUCLEOTIDE SEQUENCE [LARGE SCALE GENOMIC DNA]</scope>
    <source>
        <strain evidence="2 3">CAIM 1920</strain>
    </source>
</reference>
<dbReference type="STRING" id="1080227.A8L45_01430"/>
<proteinExistence type="predicted"/>
<keyword evidence="2" id="KW-0808">Transferase</keyword>
<dbReference type="AlphaFoldDB" id="A0A1C3ESR1"/>
<evidence type="ECO:0000313" key="2">
    <source>
        <dbReference type="EMBL" id="ODA36288.1"/>
    </source>
</evidence>
<dbReference type="PROSITE" id="PS51186">
    <property type="entry name" value="GNAT"/>
    <property type="match status" value="1"/>
</dbReference>
<dbReference type="GO" id="GO:0016747">
    <property type="term" value="F:acyltransferase activity, transferring groups other than amino-acyl groups"/>
    <property type="evidence" value="ECO:0007669"/>
    <property type="project" value="InterPro"/>
</dbReference>
<dbReference type="Proteomes" id="UP000094936">
    <property type="component" value="Unassembled WGS sequence"/>
</dbReference>
<dbReference type="InterPro" id="IPR000182">
    <property type="entry name" value="GNAT_dom"/>
</dbReference>
<gene>
    <name evidence="2" type="ORF">A8L45_01430</name>
</gene>
<dbReference type="RefSeq" id="WP_068898447.1">
    <property type="nucleotide sequence ID" value="NZ_JBHUIF010000002.1"/>
</dbReference>
<protein>
    <submittedName>
        <fullName evidence="2">Acetyltransferase</fullName>
    </submittedName>
</protein>
<keyword evidence="3" id="KW-1185">Reference proteome</keyword>
<dbReference type="InterPro" id="IPR016181">
    <property type="entry name" value="Acyl_CoA_acyltransferase"/>
</dbReference>